<name>A0AAU7DW98_9MICO</name>
<evidence type="ECO:0000256" key="1">
    <source>
        <dbReference type="SAM" id="MobiDB-lite"/>
    </source>
</evidence>
<reference evidence="2" key="1">
    <citation type="submission" date="2024-02" db="EMBL/GenBank/DDBJ databases">
        <title>Tomenella chthoni gen. nov. sp. nov., a member of the family Jonesiaceae isolated from bat guano.</title>
        <authorList>
            <person name="Miller S.L."/>
            <person name="King J."/>
            <person name="Sankaranarayanan K."/>
            <person name="Lawson P.A."/>
        </authorList>
    </citation>
    <scope>NUCLEOTIDE SEQUENCE</scope>
    <source>
        <strain evidence="2">BS-20</strain>
    </source>
</reference>
<dbReference type="AlphaFoldDB" id="A0AAU7DW98"/>
<feature type="region of interest" description="Disordered" evidence="1">
    <location>
        <begin position="34"/>
        <end position="55"/>
    </location>
</feature>
<sequence length="112" mass="12352">MITDLLHHETLSVLVVTEAVLPDSAGEVVATTTEQPWGPCNVQRKSSSESQQRGEETVIRLRVSGPLALWITSAEKIIRRGITYYVEGEPAHFEGGVLDHTEVDLVTWKGAR</sequence>
<evidence type="ECO:0008006" key="3">
    <source>
        <dbReference type="Google" id="ProtNLM"/>
    </source>
</evidence>
<organism evidence="2">
    <name type="scientific">Jonesiaceae bacterium BS-20</name>
    <dbReference type="NCBI Taxonomy" id="3120821"/>
    <lineage>
        <taxon>Bacteria</taxon>
        <taxon>Bacillati</taxon>
        <taxon>Actinomycetota</taxon>
        <taxon>Actinomycetes</taxon>
        <taxon>Micrococcales</taxon>
        <taxon>Jonesiaceae</taxon>
    </lineage>
</organism>
<dbReference type="EMBL" id="CP146203">
    <property type="protein sequence ID" value="XBH21609.1"/>
    <property type="molecule type" value="Genomic_DNA"/>
</dbReference>
<accession>A0AAU7DW98</accession>
<proteinExistence type="predicted"/>
<evidence type="ECO:0000313" key="2">
    <source>
        <dbReference type="EMBL" id="XBH21609.1"/>
    </source>
</evidence>
<protein>
    <recommendedName>
        <fullName evidence="3">Head-tail adaptor protein</fullName>
    </recommendedName>
</protein>
<gene>
    <name evidence="2" type="ORF">V5R04_15595</name>
</gene>